<dbReference type="CDD" id="cd06554">
    <property type="entry name" value="ASCH_ASC-1_like"/>
    <property type="match status" value="1"/>
</dbReference>
<dbReference type="VEuPathDB" id="AmoebaDB:NfTy_093220"/>
<dbReference type="VEuPathDB" id="AmoebaDB:FDP41_008450"/>
<feature type="region of interest" description="Disordered" evidence="1">
    <location>
        <begin position="1"/>
        <end position="24"/>
    </location>
</feature>
<feature type="compositionally biased region" description="Polar residues" evidence="1">
    <location>
        <begin position="56"/>
        <end position="66"/>
    </location>
</feature>
<feature type="region of interest" description="Disordered" evidence="1">
    <location>
        <begin position="36"/>
        <end position="69"/>
    </location>
</feature>
<dbReference type="EMBL" id="VFQX01000061">
    <property type="protein sequence ID" value="KAF0973243.1"/>
    <property type="molecule type" value="Genomic_DNA"/>
</dbReference>
<dbReference type="SUPFAM" id="SSF88697">
    <property type="entry name" value="PUA domain-like"/>
    <property type="match status" value="1"/>
</dbReference>
<proteinExistence type="predicted"/>
<dbReference type="Proteomes" id="UP000444721">
    <property type="component" value="Unassembled WGS sequence"/>
</dbReference>
<dbReference type="PANTHER" id="PTHR12963:SF4">
    <property type="entry name" value="ACTIVATING SIGNAL COINTEGRATOR 1"/>
    <property type="match status" value="1"/>
</dbReference>
<dbReference type="Pfam" id="PF04266">
    <property type="entry name" value="ASCH"/>
    <property type="match status" value="1"/>
</dbReference>
<evidence type="ECO:0000259" key="2">
    <source>
        <dbReference type="Pfam" id="PF04266"/>
    </source>
</evidence>
<comment type="caution">
    <text evidence="3">The sequence shown here is derived from an EMBL/GenBank/DDBJ whole genome shotgun (WGS) entry which is preliminary data.</text>
</comment>
<feature type="domain" description="ASCH" evidence="2">
    <location>
        <begin position="368"/>
        <end position="463"/>
    </location>
</feature>
<dbReference type="InterPro" id="IPR015947">
    <property type="entry name" value="PUA-like_sf"/>
</dbReference>
<dbReference type="Gene3D" id="2.30.130.30">
    <property type="entry name" value="Hypothetical protein"/>
    <property type="match status" value="1"/>
</dbReference>
<dbReference type="PANTHER" id="PTHR12963">
    <property type="entry name" value="THYROID RECEPTOR INTERACTING PROTEIN RELATED"/>
    <property type="match status" value="1"/>
</dbReference>
<dbReference type="GeneID" id="68115668"/>
<reference evidence="3 4" key="1">
    <citation type="journal article" date="2019" name="Sci. Rep.">
        <title>Nanopore sequencing improves the draft genome of the human pathogenic amoeba Naegleria fowleri.</title>
        <authorList>
            <person name="Liechti N."/>
            <person name="Schurch N."/>
            <person name="Bruggmann R."/>
            <person name="Wittwer M."/>
        </authorList>
    </citation>
    <scope>NUCLEOTIDE SEQUENCE [LARGE SCALE GENOMIC DNA]</scope>
    <source>
        <strain evidence="3 4">ATCC 30894</strain>
    </source>
</reference>
<dbReference type="GO" id="GO:0045893">
    <property type="term" value="P:positive regulation of DNA-templated transcription"/>
    <property type="evidence" value="ECO:0007669"/>
    <property type="project" value="TreeGrafter"/>
</dbReference>
<dbReference type="RefSeq" id="XP_044557956.1">
    <property type="nucleotide sequence ID" value="XM_044712305.1"/>
</dbReference>
<dbReference type="FunFam" id="2.30.130.30:FF:000006">
    <property type="entry name" value="Putative_zinc_finger_motif_-_C2HC5-type /ASCH_domain_containing_protein_-_putative"/>
    <property type="match status" value="1"/>
</dbReference>
<evidence type="ECO:0000313" key="4">
    <source>
        <dbReference type="Proteomes" id="UP000444721"/>
    </source>
</evidence>
<organism evidence="3 4">
    <name type="scientific">Naegleria fowleri</name>
    <name type="common">Brain eating amoeba</name>
    <dbReference type="NCBI Taxonomy" id="5763"/>
    <lineage>
        <taxon>Eukaryota</taxon>
        <taxon>Discoba</taxon>
        <taxon>Heterolobosea</taxon>
        <taxon>Tetramitia</taxon>
        <taxon>Eutetramitia</taxon>
        <taxon>Vahlkampfiidae</taxon>
        <taxon>Naegleria</taxon>
    </lineage>
</organism>
<sequence length="515" mass="58560">MSNNKKTENGEFPSLPQQDRSFKQIGDAIGHIPVKFAKKKGGGTSGQQFHSHKPSAQHSQPQSQRNDLSDKAYENLSRINKKFEFADLLKNNRVLTNCTCCGKIITAEGFGPCPFCQTNITPEAVTQYYNSADDFNLSKNKKENEDYLKALELRNRLLRWDENYSQTTAVIDEQAAEYGNSSTSKDIWLSDSEKKQREKIEERIKELKEQLKNRSGPLRYTFDFAGKRILLDESHQIETQKEIDRLMESLKVTIPKSNISQTENINVITREGSSVGTQRSALLDVTKLKYIESKEKKNKPNVLSVNEGKSGGVVQNQYYIEDDEPACDISSDSITCGGGVSDTIDGFEPIIQYCEPISTHEDDQGFCLSMHQPWCSLLVYGIKRHEGRSWNTSHRGRLWIASTAEKPTDESIQELETYYKTTFNRTQGYPKHYPTSVIVGCVDVIDCVSSEEYREKFPSEEQESDSDYVFICANPRRLFLPYPISGKPKIYKLTKEQLEACQLGLKPLPPSTFHQ</sequence>
<name>A0A6A5B231_NAEFO</name>
<dbReference type="InterPro" id="IPR039128">
    <property type="entry name" value="TRIP4-like"/>
</dbReference>
<gene>
    <name evidence="3" type="ORF">FDP41_008450</name>
</gene>
<dbReference type="GO" id="GO:0005634">
    <property type="term" value="C:nucleus"/>
    <property type="evidence" value="ECO:0007669"/>
    <property type="project" value="TreeGrafter"/>
</dbReference>
<evidence type="ECO:0000256" key="1">
    <source>
        <dbReference type="SAM" id="MobiDB-lite"/>
    </source>
</evidence>
<dbReference type="InterPro" id="IPR007374">
    <property type="entry name" value="ASCH_domain"/>
</dbReference>
<dbReference type="VEuPathDB" id="AmoebaDB:NF0033110"/>
<dbReference type="AlphaFoldDB" id="A0A6A5B231"/>
<dbReference type="OrthoDB" id="338816at2759"/>
<accession>A0A6A5B231</accession>
<protein>
    <recommendedName>
        <fullName evidence="2">ASCH domain-containing protein</fullName>
    </recommendedName>
</protein>
<evidence type="ECO:0000313" key="3">
    <source>
        <dbReference type="EMBL" id="KAF0973243.1"/>
    </source>
</evidence>
<keyword evidence="4" id="KW-1185">Reference proteome</keyword>